<proteinExistence type="predicted"/>
<name>A0A0F9AD91_9ZZZZ</name>
<protein>
    <submittedName>
        <fullName evidence="1">Uncharacterized protein</fullName>
    </submittedName>
</protein>
<reference evidence="1" key="1">
    <citation type="journal article" date="2015" name="Nature">
        <title>Complex archaea that bridge the gap between prokaryotes and eukaryotes.</title>
        <authorList>
            <person name="Spang A."/>
            <person name="Saw J.H."/>
            <person name="Jorgensen S.L."/>
            <person name="Zaremba-Niedzwiedzka K."/>
            <person name="Martijn J."/>
            <person name="Lind A.E."/>
            <person name="van Eijk R."/>
            <person name="Schleper C."/>
            <person name="Guy L."/>
            <person name="Ettema T.J."/>
        </authorList>
    </citation>
    <scope>NUCLEOTIDE SEQUENCE</scope>
</reference>
<dbReference type="EMBL" id="LAZR01046564">
    <property type="protein sequence ID" value="KKK96245.1"/>
    <property type="molecule type" value="Genomic_DNA"/>
</dbReference>
<gene>
    <name evidence="1" type="ORF">LCGC14_2664700</name>
</gene>
<evidence type="ECO:0000313" key="1">
    <source>
        <dbReference type="EMBL" id="KKK96245.1"/>
    </source>
</evidence>
<sequence>MKSHIIKNGKIIDKPTSTEFWLEIQRIKNMITKQNNEVEQILGKALRFPWYKDDQKNFPGAIEKNGVCVGDEVIESLAEIAAQKIYTLEKDLIYQKELLQIINE</sequence>
<accession>A0A0F9AD91</accession>
<organism evidence="1">
    <name type="scientific">marine sediment metagenome</name>
    <dbReference type="NCBI Taxonomy" id="412755"/>
    <lineage>
        <taxon>unclassified sequences</taxon>
        <taxon>metagenomes</taxon>
        <taxon>ecological metagenomes</taxon>
    </lineage>
</organism>
<dbReference type="AlphaFoldDB" id="A0A0F9AD91"/>
<comment type="caution">
    <text evidence="1">The sequence shown here is derived from an EMBL/GenBank/DDBJ whole genome shotgun (WGS) entry which is preliminary data.</text>
</comment>